<feature type="compositionally biased region" description="Polar residues" evidence="2">
    <location>
        <begin position="253"/>
        <end position="265"/>
    </location>
</feature>
<feature type="region of interest" description="Disordered" evidence="2">
    <location>
        <begin position="230"/>
        <end position="265"/>
    </location>
</feature>
<dbReference type="InterPro" id="IPR053005">
    <property type="entry name" value="Nuclear_Pos-Cytoskel_Interact"/>
</dbReference>
<dbReference type="InterPro" id="IPR024774">
    <property type="entry name" value="PH_dom-Mcp5-type"/>
</dbReference>
<evidence type="ECO:0000313" key="4">
    <source>
        <dbReference type="EMBL" id="KAG2224876.1"/>
    </source>
</evidence>
<evidence type="ECO:0000256" key="1">
    <source>
        <dbReference type="SAM" id="Coils"/>
    </source>
</evidence>
<name>A0A8H7S936_9FUNG</name>
<evidence type="ECO:0000256" key="2">
    <source>
        <dbReference type="SAM" id="MobiDB-lite"/>
    </source>
</evidence>
<keyword evidence="1" id="KW-0175">Coiled coil</keyword>
<feature type="region of interest" description="Disordered" evidence="2">
    <location>
        <begin position="395"/>
        <end position="420"/>
    </location>
</feature>
<dbReference type="GO" id="GO:0005543">
    <property type="term" value="F:phospholipid binding"/>
    <property type="evidence" value="ECO:0007669"/>
    <property type="project" value="InterPro"/>
</dbReference>
<dbReference type="PANTHER" id="PTHR28190:SF2">
    <property type="entry name" value="MIGRATION PROTEIN, PUTATIVE (AFU_ORTHOLOGUE AFUA_2G07730)-RELATED"/>
    <property type="match status" value="1"/>
</dbReference>
<dbReference type="EMBL" id="JAEPRB010000036">
    <property type="protein sequence ID" value="KAG2224876.1"/>
    <property type="molecule type" value="Genomic_DNA"/>
</dbReference>
<feature type="compositionally biased region" description="Basic and acidic residues" evidence="2">
    <location>
        <begin position="406"/>
        <end position="420"/>
    </location>
</feature>
<dbReference type="Pfam" id="PF12814">
    <property type="entry name" value="Mcp5_PH"/>
    <property type="match status" value="1"/>
</dbReference>
<feature type="compositionally biased region" description="Polar residues" evidence="2">
    <location>
        <begin position="665"/>
        <end position="680"/>
    </location>
</feature>
<feature type="compositionally biased region" description="Polar residues" evidence="2">
    <location>
        <begin position="503"/>
        <end position="517"/>
    </location>
</feature>
<dbReference type="PANTHER" id="PTHR28190">
    <property type="entry name" value="NUCLEAR MIGRATION PROTEIN NUM1"/>
    <property type="match status" value="1"/>
</dbReference>
<dbReference type="GO" id="GO:0015631">
    <property type="term" value="F:tubulin binding"/>
    <property type="evidence" value="ECO:0007669"/>
    <property type="project" value="TreeGrafter"/>
</dbReference>
<dbReference type="Proteomes" id="UP000646827">
    <property type="component" value="Unassembled WGS sequence"/>
</dbReference>
<feature type="compositionally biased region" description="Basic and acidic residues" evidence="2">
    <location>
        <begin position="241"/>
        <end position="252"/>
    </location>
</feature>
<dbReference type="SUPFAM" id="SSF50729">
    <property type="entry name" value="PH domain-like"/>
    <property type="match status" value="1"/>
</dbReference>
<dbReference type="GO" id="GO:0000226">
    <property type="term" value="P:microtubule cytoskeleton organization"/>
    <property type="evidence" value="ECO:0007669"/>
    <property type="project" value="TreeGrafter"/>
</dbReference>
<sequence>MKGTDLSYVRYYVLDQNKKNSQEIEKLAIAQNNDTNGVNQKRELRRSINAKQQQRQNAQSVKKQPSRGELLASEIGNNLVFEVRRLRGEIKESEAIRASELQKYEYAVQHRNQLEKHHEKMKDNIWSLELKNQELEQQLEIANTKVSRMTTENTRLEKQLDQIHNNTLEQHKVEQETNNTARRQLEHHRITLVKELRALKKENANIHQQLQTATTEVSLWKNKVGLLNNFNQPSILPPNPSKEEKGLGDEKATTTPPGSPPSIQAKNHEIKIKTLQNSLEYAQQTISDLQMTLDKEKLDRIETKKMLAENQEMIEELRRDALTNQSHRRKQQYRRQRARKHFNSKYNNLIRMDSSSSSSSGSDSASITDYEGSIAKETSERKHIRNTLFDEIINSSGASNDNEANNEDKEVQTEKVENSKCDAQTQTDINVSTVANAYGRKDAGVQCDIYSRAASSFIPSSITQEQQHRQSIIDDNNINNSRLNYLEPIKRALYETSTTLRNRTSKQRPVSMNNNIRPTPTVSTPTSLSMKKQQLKQNTYYRNTNTVTSIKRSESTATTIGSSNKSKLLTYAAKYNNIATLRSSTKSSNHENNNDSNNNNSDYPMALLPAPIPSISIANSRHQLNSSRASLTTTITPCASISDSLTAINRRYSSRTTGSSLSPSDTTVHTLSEGVTSRTASISSSEEEEETISSLVVQSVTQTMIGNWLWKNTRNYIVGKNGISHRKGHMRYVWVHPYTRTLYWGPTQPGVDHDESKSKRAFIKDIWSIPCTENPCPRVPYNLLIRTSARDLIFHAQNMEQHHQWIVALCYLLGRPNVAFEKNPSHTFSSHFDSSIHESNNSSLKIENNTSTTSNTEVLSDSMVRVGEGDSLTQDHQTEEDCDSDDSEDFINIRQCCNGKHDISTLARK</sequence>
<feature type="compositionally biased region" description="Low complexity" evidence="2">
    <location>
        <begin position="354"/>
        <end position="366"/>
    </location>
</feature>
<gene>
    <name evidence="4" type="ORF">INT45_008058</name>
</gene>
<evidence type="ECO:0000259" key="3">
    <source>
        <dbReference type="Pfam" id="PF12814"/>
    </source>
</evidence>
<feature type="compositionally biased region" description="Low complexity" evidence="2">
    <location>
        <begin position="518"/>
        <end position="529"/>
    </location>
</feature>
<evidence type="ECO:0000313" key="5">
    <source>
        <dbReference type="Proteomes" id="UP000646827"/>
    </source>
</evidence>
<dbReference type="GO" id="GO:0005739">
    <property type="term" value="C:mitochondrion"/>
    <property type="evidence" value="ECO:0007669"/>
    <property type="project" value="TreeGrafter"/>
</dbReference>
<dbReference type="GO" id="GO:0032065">
    <property type="term" value="P:maintenance of protein location in cell cortex"/>
    <property type="evidence" value="ECO:0007669"/>
    <property type="project" value="InterPro"/>
</dbReference>
<feature type="compositionally biased region" description="Basic residues" evidence="2">
    <location>
        <begin position="326"/>
        <end position="343"/>
    </location>
</feature>
<comment type="caution">
    <text evidence="4">The sequence shown here is derived from an EMBL/GenBank/DDBJ whole genome shotgun (WGS) entry which is preliminary data.</text>
</comment>
<dbReference type="GO" id="GO:0005938">
    <property type="term" value="C:cell cortex"/>
    <property type="evidence" value="ECO:0007669"/>
    <property type="project" value="InterPro"/>
</dbReference>
<proteinExistence type="predicted"/>
<feature type="region of interest" description="Disordered" evidence="2">
    <location>
        <begin position="319"/>
        <end position="367"/>
    </location>
</feature>
<feature type="region of interest" description="Disordered" evidence="2">
    <location>
        <begin position="654"/>
        <end position="688"/>
    </location>
</feature>
<feature type="compositionally biased region" description="Low complexity" evidence="2">
    <location>
        <begin position="654"/>
        <end position="664"/>
    </location>
</feature>
<feature type="coiled-coil region" evidence="1">
    <location>
        <begin position="111"/>
        <end position="216"/>
    </location>
</feature>
<dbReference type="OrthoDB" id="2149224at2759"/>
<feature type="region of interest" description="Disordered" evidence="2">
    <location>
        <begin position="582"/>
        <end position="603"/>
    </location>
</feature>
<organism evidence="4 5">
    <name type="scientific">Circinella minor</name>
    <dbReference type="NCBI Taxonomy" id="1195481"/>
    <lineage>
        <taxon>Eukaryota</taxon>
        <taxon>Fungi</taxon>
        <taxon>Fungi incertae sedis</taxon>
        <taxon>Mucoromycota</taxon>
        <taxon>Mucoromycotina</taxon>
        <taxon>Mucoromycetes</taxon>
        <taxon>Mucorales</taxon>
        <taxon>Lichtheimiaceae</taxon>
        <taxon>Circinella</taxon>
    </lineage>
</organism>
<accession>A0A8H7S936</accession>
<reference evidence="4 5" key="1">
    <citation type="submission" date="2020-12" db="EMBL/GenBank/DDBJ databases">
        <title>Metabolic potential, ecology and presence of endohyphal bacteria is reflected in genomic diversity of Mucoromycotina.</title>
        <authorList>
            <person name="Muszewska A."/>
            <person name="Okrasinska A."/>
            <person name="Steczkiewicz K."/>
            <person name="Drgas O."/>
            <person name="Orlowska M."/>
            <person name="Perlinska-Lenart U."/>
            <person name="Aleksandrzak-Piekarczyk T."/>
            <person name="Szatraj K."/>
            <person name="Zielenkiewicz U."/>
            <person name="Pilsyk S."/>
            <person name="Malc E."/>
            <person name="Mieczkowski P."/>
            <person name="Kruszewska J.S."/>
            <person name="Biernat P."/>
            <person name="Pawlowska J."/>
        </authorList>
    </citation>
    <scope>NUCLEOTIDE SEQUENCE [LARGE SCALE GENOMIC DNA]</scope>
    <source>
        <strain evidence="4 5">CBS 142.35</strain>
    </source>
</reference>
<protein>
    <recommendedName>
        <fullName evidence="3">Pleckstrin homology domain-containing protein</fullName>
    </recommendedName>
</protein>
<feature type="region of interest" description="Disordered" evidence="2">
    <location>
        <begin position="503"/>
        <end position="533"/>
    </location>
</feature>
<feature type="domain" description="Pleckstrin homology" evidence="3">
    <location>
        <begin position="696"/>
        <end position="813"/>
    </location>
</feature>
<keyword evidence="5" id="KW-1185">Reference proteome</keyword>
<dbReference type="AlphaFoldDB" id="A0A8H7S936"/>